<dbReference type="AlphaFoldDB" id="A0AAW8G7J1"/>
<keyword evidence="2" id="KW-0732">Signal</keyword>
<feature type="signal peptide" evidence="2">
    <location>
        <begin position="1"/>
        <end position="24"/>
    </location>
</feature>
<dbReference type="InterPro" id="IPR002446">
    <property type="entry name" value="Lipocalin_bac"/>
</dbReference>
<evidence type="ECO:0000256" key="2">
    <source>
        <dbReference type="SAM" id="SignalP"/>
    </source>
</evidence>
<dbReference type="InterPro" id="IPR047202">
    <property type="entry name" value="Lipocalin_Blc-like_dom"/>
</dbReference>
<feature type="domain" description="Lipocalin/cytosolic fatty-acid binding" evidence="3">
    <location>
        <begin position="35"/>
        <end position="158"/>
    </location>
</feature>
<dbReference type="CDD" id="cd19438">
    <property type="entry name" value="lipocalin_Blc-like"/>
    <property type="match status" value="1"/>
</dbReference>
<sequence length="220" mass="23996">MFRIPTPLSWLALLALWLPGSAPAAEPALSSVPALDISRYAGQWHEIAHLPNRFQEDCAGEITATYTLRAAGHLGVRNACLGKDGHRIVADGEARPVAGQPGQLQVRFAPGWLSWLPWVWADYWVIDLDPDYTWAVVGEPGRDYFWILSREPTMDPHAVRGDQAARRPARLRPVRSGGQRAPALKAGHGRVYPRPRPDHAGSCPCPVPIASCCSCSAPSS</sequence>
<evidence type="ECO:0000256" key="1">
    <source>
        <dbReference type="SAM" id="MobiDB-lite"/>
    </source>
</evidence>
<dbReference type="EMBL" id="JAUTBB010000001">
    <property type="protein sequence ID" value="MDQ1118435.1"/>
    <property type="molecule type" value="Genomic_DNA"/>
</dbReference>
<protein>
    <submittedName>
        <fullName evidence="4">Lipocalin</fullName>
    </submittedName>
</protein>
<reference evidence="4" key="1">
    <citation type="submission" date="2023-07" db="EMBL/GenBank/DDBJ databases">
        <title>Functional and genomic diversity of the sorghum phyllosphere microbiome.</title>
        <authorList>
            <person name="Shade A."/>
        </authorList>
    </citation>
    <scope>NUCLEOTIDE SEQUENCE</scope>
    <source>
        <strain evidence="4">SORGH_AS_0908</strain>
    </source>
</reference>
<gene>
    <name evidence="4" type="ORF">QE383_000743</name>
</gene>
<evidence type="ECO:0000313" key="4">
    <source>
        <dbReference type="EMBL" id="MDQ1118435.1"/>
    </source>
</evidence>
<comment type="caution">
    <text evidence="4">The sequence shown here is derived from an EMBL/GenBank/DDBJ whole genome shotgun (WGS) entry which is preliminary data.</text>
</comment>
<dbReference type="PANTHER" id="PTHR10612">
    <property type="entry name" value="APOLIPOPROTEIN D"/>
    <property type="match status" value="1"/>
</dbReference>
<evidence type="ECO:0000313" key="5">
    <source>
        <dbReference type="Proteomes" id="UP001234354"/>
    </source>
</evidence>
<name>A0AAW8G7J1_9GAMM</name>
<dbReference type="Gene3D" id="2.40.128.20">
    <property type="match status" value="1"/>
</dbReference>
<dbReference type="InterPro" id="IPR022272">
    <property type="entry name" value="Lipocalin_CS"/>
</dbReference>
<dbReference type="PANTHER" id="PTHR10612:SF34">
    <property type="entry name" value="APOLIPOPROTEIN D"/>
    <property type="match status" value="1"/>
</dbReference>
<dbReference type="PROSITE" id="PS00213">
    <property type="entry name" value="LIPOCALIN"/>
    <property type="match status" value="1"/>
</dbReference>
<dbReference type="Proteomes" id="UP001234354">
    <property type="component" value="Unassembled WGS sequence"/>
</dbReference>
<dbReference type="InterPro" id="IPR000566">
    <property type="entry name" value="Lipocln_cytosolic_FA-bd_dom"/>
</dbReference>
<feature type="chain" id="PRO_5043756888" evidence="2">
    <location>
        <begin position="25"/>
        <end position="220"/>
    </location>
</feature>
<dbReference type="InterPro" id="IPR012674">
    <property type="entry name" value="Calycin"/>
</dbReference>
<evidence type="ECO:0000259" key="3">
    <source>
        <dbReference type="Pfam" id="PF08212"/>
    </source>
</evidence>
<proteinExistence type="predicted"/>
<dbReference type="SUPFAM" id="SSF50814">
    <property type="entry name" value="Lipocalins"/>
    <property type="match status" value="1"/>
</dbReference>
<dbReference type="GO" id="GO:0006950">
    <property type="term" value="P:response to stress"/>
    <property type="evidence" value="ECO:0007669"/>
    <property type="project" value="UniProtKB-ARBA"/>
</dbReference>
<dbReference type="PRINTS" id="PR01171">
    <property type="entry name" value="BCTLIPOCALIN"/>
</dbReference>
<accession>A0AAW8G7J1</accession>
<organism evidence="4 5">
    <name type="scientific">Pseudoxanthomonas winnipegensis</name>
    <dbReference type="NCBI Taxonomy" id="2480810"/>
    <lineage>
        <taxon>Bacteria</taxon>
        <taxon>Pseudomonadati</taxon>
        <taxon>Pseudomonadota</taxon>
        <taxon>Gammaproteobacteria</taxon>
        <taxon>Lysobacterales</taxon>
        <taxon>Lysobacteraceae</taxon>
        <taxon>Pseudoxanthomonas</taxon>
    </lineage>
</organism>
<feature type="region of interest" description="Disordered" evidence="1">
    <location>
        <begin position="158"/>
        <end position="191"/>
    </location>
</feature>
<dbReference type="Pfam" id="PF08212">
    <property type="entry name" value="Lipocalin_2"/>
    <property type="match status" value="1"/>
</dbReference>